<dbReference type="GO" id="GO:0005524">
    <property type="term" value="F:ATP binding"/>
    <property type="evidence" value="ECO:0007669"/>
    <property type="project" value="UniProtKB-KW"/>
</dbReference>
<protein>
    <recommendedName>
        <fullName evidence="4">Bacterial type II secretion system protein E domain-containing protein</fullName>
    </recommendedName>
</protein>
<feature type="domain" description="Bacterial type II secretion system protein E" evidence="4">
    <location>
        <begin position="109"/>
        <end position="478"/>
    </location>
</feature>
<evidence type="ECO:0000256" key="3">
    <source>
        <dbReference type="ARBA" id="ARBA00022840"/>
    </source>
</evidence>
<dbReference type="GO" id="GO:0005886">
    <property type="term" value="C:plasma membrane"/>
    <property type="evidence" value="ECO:0007669"/>
    <property type="project" value="TreeGrafter"/>
</dbReference>
<reference evidence="5 6" key="1">
    <citation type="submission" date="2018-03" db="EMBL/GenBank/DDBJ databases">
        <title>Ahniella affigens gen. nov., sp. nov., a gammaproteobacterium isolated from sandy soil near a stream.</title>
        <authorList>
            <person name="Ko Y."/>
            <person name="Kim J.-H."/>
        </authorList>
    </citation>
    <scope>NUCLEOTIDE SEQUENCE [LARGE SCALE GENOMIC DNA]</scope>
    <source>
        <strain evidence="5 6">D13</strain>
    </source>
</reference>
<dbReference type="InterPro" id="IPR001482">
    <property type="entry name" value="T2SS/T4SS_dom"/>
</dbReference>
<evidence type="ECO:0000256" key="1">
    <source>
        <dbReference type="ARBA" id="ARBA00006611"/>
    </source>
</evidence>
<dbReference type="RefSeq" id="WP_106893289.1">
    <property type="nucleotide sequence ID" value="NZ_CP027860.1"/>
</dbReference>
<keyword evidence="6" id="KW-1185">Reference proteome</keyword>
<dbReference type="Pfam" id="PF00437">
    <property type="entry name" value="T2SSE"/>
    <property type="match status" value="1"/>
</dbReference>
<sequence length="542" mass="59418">MDQRLELEQIQTILRVLSGQGGVVNLSPAQRAVGAIFETRKHEVVLVWTGDDIKTRITIEREAHAADVRIARKILASAELIRVIYDNAGRDAARYPVLSDAEKGQPRVLVEHVVARAIALGASDIHLQTEDTHTEVSFRVHGDIVPFAEKLTRSHGEQMAITLWNMKDASSAADEFRKSMYQQCRIEGDFRLGEGSEAETIRAQLRFQSAPMKGDAFKIVMRVQSNFRAADRRDLAGCGYSQDQRAALEMAAMASDGLVLVSGPVNSGKTVTLGALGAFQVAVYGKRKVIATVEDPIELRIQGACQHPVVSIDGKGFDEAVLSALRQDVNTVILGEIRTASTAGICRKAAETGHLIMSSVHATDAWATLTRIIKLGIDIEKLGEPGFLRAICNQRLLPALCPHCAISPERKARNPVFALQLDRIRRTLGSHASWDQLRFKNHDGCEHCSGGATGLKLVAEILVPDETLCEALQMNDMKRAREYWSSGELAAKNNLPPGNAYSSAYTLMLMGQACPFDVEHRFGQIHVPKAHERKAMLAVVKP</sequence>
<gene>
    <name evidence="5" type="ORF">C7S18_20310</name>
</gene>
<organism evidence="5 6">
    <name type="scientific">Ahniella affigens</name>
    <dbReference type="NCBI Taxonomy" id="2021234"/>
    <lineage>
        <taxon>Bacteria</taxon>
        <taxon>Pseudomonadati</taxon>
        <taxon>Pseudomonadota</taxon>
        <taxon>Gammaproteobacteria</taxon>
        <taxon>Lysobacterales</taxon>
        <taxon>Rhodanobacteraceae</taxon>
        <taxon>Ahniella</taxon>
    </lineage>
</organism>
<evidence type="ECO:0000256" key="2">
    <source>
        <dbReference type="ARBA" id="ARBA00022741"/>
    </source>
</evidence>
<dbReference type="Proteomes" id="UP000241074">
    <property type="component" value="Chromosome"/>
</dbReference>
<comment type="similarity">
    <text evidence="1">Belongs to the GSP E family.</text>
</comment>
<evidence type="ECO:0000313" key="6">
    <source>
        <dbReference type="Proteomes" id="UP000241074"/>
    </source>
</evidence>
<keyword evidence="3" id="KW-0067">ATP-binding</keyword>
<dbReference type="InterPro" id="IPR027417">
    <property type="entry name" value="P-loop_NTPase"/>
</dbReference>
<dbReference type="PANTHER" id="PTHR30258">
    <property type="entry name" value="TYPE II SECRETION SYSTEM PROTEIN GSPE-RELATED"/>
    <property type="match status" value="1"/>
</dbReference>
<dbReference type="Gene3D" id="3.40.50.300">
    <property type="entry name" value="P-loop containing nucleotide triphosphate hydrolases"/>
    <property type="match status" value="1"/>
</dbReference>
<dbReference type="OrthoDB" id="5790493at2"/>
<reference evidence="5 6" key="2">
    <citation type="submission" date="2018-03" db="EMBL/GenBank/DDBJ databases">
        <authorList>
            <person name="Keele B.F."/>
        </authorList>
    </citation>
    <scope>NUCLEOTIDE SEQUENCE [LARGE SCALE GENOMIC DNA]</scope>
    <source>
        <strain evidence="5 6">D13</strain>
    </source>
</reference>
<dbReference type="GO" id="GO:0016887">
    <property type="term" value="F:ATP hydrolysis activity"/>
    <property type="evidence" value="ECO:0007669"/>
    <property type="project" value="TreeGrafter"/>
</dbReference>
<accession>A0A2P1PWZ0</accession>
<dbReference type="AlphaFoldDB" id="A0A2P1PWZ0"/>
<keyword evidence="2" id="KW-0547">Nucleotide-binding</keyword>
<dbReference type="KEGG" id="xba:C7S18_20310"/>
<dbReference type="SUPFAM" id="SSF52540">
    <property type="entry name" value="P-loop containing nucleoside triphosphate hydrolases"/>
    <property type="match status" value="1"/>
</dbReference>
<name>A0A2P1PWZ0_9GAMM</name>
<dbReference type="Gene3D" id="3.30.450.90">
    <property type="match status" value="1"/>
</dbReference>
<dbReference type="PANTHER" id="PTHR30258:SF1">
    <property type="entry name" value="PROTEIN TRANSPORT PROTEIN HOFB HOMOLOG"/>
    <property type="match status" value="1"/>
</dbReference>
<evidence type="ECO:0000313" key="5">
    <source>
        <dbReference type="EMBL" id="AVP99371.1"/>
    </source>
</evidence>
<dbReference type="EMBL" id="CP027860">
    <property type="protein sequence ID" value="AVP99371.1"/>
    <property type="molecule type" value="Genomic_DNA"/>
</dbReference>
<evidence type="ECO:0000259" key="4">
    <source>
        <dbReference type="Pfam" id="PF00437"/>
    </source>
</evidence>
<proteinExistence type="inferred from homology"/>